<dbReference type="InterPro" id="IPR008816">
    <property type="entry name" value="Gly_zipper_2TM_dom"/>
</dbReference>
<evidence type="ECO:0000259" key="7">
    <source>
        <dbReference type="Pfam" id="PF05433"/>
    </source>
</evidence>
<evidence type="ECO:0000256" key="1">
    <source>
        <dbReference type="ARBA" id="ARBA00004459"/>
    </source>
</evidence>
<proteinExistence type="predicted"/>
<sequence length="154" mass="15406">MKKLAVVSLALLTIAGCTNSSLYSGDVYTGNQAKTVQSVSYGTVVGVRPVTIQADDSSPLGAISGAVLGGVVGNAFGGGSGRNITTAVGAIAGGIAGDKIGQETSKVNGVQLDIKTDSGQTIAVVQKQDKNVIFAPGQRVRMTGSGRNINVSPL</sequence>
<evidence type="ECO:0000256" key="5">
    <source>
        <dbReference type="ARBA" id="ARBA00023288"/>
    </source>
</evidence>
<dbReference type="InterPro" id="IPR051407">
    <property type="entry name" value="Bact_OM_lipoprot/Surf_antigen"/>
</dbReference>
<dbReference type="PANTHER" id="PTHR35603:SF1">
    <property type="entry name" value="OUTER MEMBRANE LIPOPROTEIN SLYB"/>
    <property type="match status" value="1"/>
</dbReference>
<comment type="caution">
    <text evidence="8">The sequence shown here is derived from an EMBL/GenBank/DDBJ whole genome shotgun (WGS) entry which is preliminary data.</text>
</comment>
<keyword evidence="5" id="KW-0449">Lipoprotein</keyword>
<organism evidence="8 9">
    <name type="scientific">Ignatzschineria ureiclastica</name>
    <dbReference type="NCBI Taxonomy" id="472582"/>
    <lineage>
        <taxon>Bacteria</taxon>
        <taxon>Pseudomonadati</taxon>
        <taxon>Pseudomonadota</taxon>
        <taxon>Gammaproteobacteria</taxon>
        <taxon>Cardiobacteriales</taxon>
        <taxon>Ignatzschineriaceae</taxon>
        <taxon>Ignatzschineria</taxon>
    </lineage>
</organism>
<evidence type="ECO:0000256" key="3">
    <source>
        <dbReference type="ARBA" id="ARBA00023136"/>
    </source>
</evidence>
<dbReference type="EMBL" id="QEWQ01000004">
    <property type="protein sequence ID" value="PWD81010.1"/>
    <property type="molecule type" value="Genomic_DNA"/>
</dbReference>
<evidence type="ECO:0000256" key="2">
    <source>
        <dbReference type="ARBA" id="ARBA00022729"/>
    </source>
</evidence>
<gene>
    <name evidence="8" type="ORF">DC083_07890</name>
</gene>
<feature type="chain" id="PRO_5015637282" description="Glycine zipper 2TM domain-containing protein" evidence="6">
    <location>
        <begin position="21"/>
        <end position="154"/>
    </location>
</feature>
<keyword evidence="4" id="KW-0564">Palmitate</keyword>
<evidence type="ECO:0000256" key="6">
    <source>
        <dbReference type="SAM" id="SignalP"/>
    </source>
</evidence>
<reference evidence="9" key="1">
    <citation type="submission" date="2018-05" db="EMBL/GenBank/DDBJ databases">
        <title>Ignatzschineria dubaiensis sp. nov., isolated from necrotic foot tissues of dromedaries (Camelus dromedarius) and associated maggots in Dubai, United Arab Emirates.</title>
        <authorList>
            <person name="Tsang C.C."/>
            <person name="Tang J.Y.M."/>
            <person name="Fong J.Y.H."/>
            <person name="Kinne J."/>
            <person name="Lee H.H."/>
            <person name="Joseph M."/>
            <person name="Jose S."/>
            <person name="Schuster R.K."/>
            <person name="Tang Y."/>
            <person name="Sivakumar S."/>
            <person name="Chen J.H.K."/>
            <person name="Teng J.L.L."/>
            <person name="Lau S.K.P."/>
            <person name="Wernery U."/>
            <person name="Woo P.C.Y."/>
        </authorList>
    </citation>
    <scope>NUCLEOTIDE SEQUENCE [LARGE SCALE GENOMIC DNA]</scope>
    <source>
        <strain evidence="9">KCTC 22644</strain>
    </source>
</reference>
<dbReference type="PROSITE" id="PS51257">
    <property type="entry name" value="PROKAR_LIPOPROTEIN"/>
    <property type="match status" value="1"/>
</dbReference>
<keyword evidence="9" id="KW-1185">Reference proteome</keyword>
<dbReference type="PANTHER" id="PTHR35603">
    <property type="match status" value="1"/>
</dbReference>
<feature type="signal peptide" evidence="6">
    <location>
        <begin position="1"/>
        <end position="20"/>
    </location>
</feature>
<dbReference type="AlphaFoldDB" id="A0A2U2AEE3"/>
<name>A0A2U2AEE3_9GAMM</name>
<dbReference type="Proteomes" id="UP000245020">
    <property type="component" value="Unassembled WGS sequence"/>
</dbReference>
<protein>
    <recommendedName>
        <fullName evidence="7">Glycine zipper 2TM domain-containing protein</fullName>
    </recommendedName>
</protein>
<keyword evidence="2 6" id="KW-0732">Signal</keyword>
<evidence type="ECO:0000313" key="9">
    <source>
        <dbReference type="Proteomes" id="UP000245020"/>
    </source>
</evidence>
<evidence type="ECO:0000256" key="4">
    <source>
        <dbReference type="ARBA" id="ARBA00023139"/>
    </source>
</evidence>
<comment type="subcellular location">
    <subcellularLocation>
        <location evidence="1">Cell outer membrane</location>
        <topology evidence="1">Lipid-anchor</topology>
    </subcellularLocation>
</comment>
<dbReference type="OrthoDB" id="5298161at2"/>
<dbReference type="GO" id="GO:0009279">
    <property type="term" value="C:cell outer membrane"/>
    <property type="evidence" value="ECO:0007669"/>
    <property type="project" value="UniProtKB-SubCell"/>
</dbReference>
<evidence type="ECO:0000313" key="8">
    <source>
        <dbReference type="EMBL" id="PWD81010.1"/>
    </source>
</evidence>
<dbReference type="RefSeq" id="WP_109189657.1">
    <property type="nucleotide sequence ID" value="NZ_BMYA01000002.1"/>
</dbReference>
<keyword evidence="3" id="KW-0472">Membrane</keyword>
<feature type="domain" description="Glycine zipper 2TM" evidence="7">
    <location>
        <begin position="60"/>
        <end position="101"/>
    </location>
</feature>
<accession>A0A2U2AEE3</accession>
<dbReference type="Pfam" id="PF05433">
    <property type="entry name" value="Rick_17kDa_Anti"/>
    <property type="match status" value="1"/>
</dbReference>